<evidence type="ECO:0000313" key="2">
    <source>
        <dbReference type="Proteomes" id="UP000269198"/>
    </source>
</evidence>
<gene>
    <name evidence="1" type="ORF">EFW17_23705</name>
</gene>
<dbReference type="EMBL" id="RJMB01000068">
    <property type="protein sequence ID" value="RNL77869.1"/>
    <property type="molecule type" value="Genomic_DNA"/>
</dbReference>
<organism evidence="1 2">
    <name type="scientific">Halostreptopolyspora alba</name>
    <dbReference type="NCBI Taxonomy" id="2487137"/>
    <lineage>
        <taxon>Bacteria</taxon>
        <taxon>Bacillati</taxon>
        <taxon>Actinomycetota</taxon>
        <taxon>Actinomycetes</taxon>
        <taxon>Streptosporangiales</taxon>
        <taxon>Nocardiopsidaceae</taxon>
        <taxon>Halostreptopolyspora</taxon>
    </lineage>
</organism>
<keyword evidence="2" id="KW-1185">Reference proteome</keyword>
<reference evidence="1 2" key="1">
    <citation type="submission" date="2018-11" db="EMBL/GenBank/DDBJ databases">
        <title>The genome draft of YIM 96095.</title>
        <authorList>
            <person name="Tang S.-K."/>
            <person name="Chunyu W.-X."/>
            <person name="Feng Y.-Z."/>
        </authorList>
    </citation>
    <scope>NUCLEOTIDE SEQUENCE [LARGE SCALE GENOMIC DNA]</scope>
    <source>
        <strain evidence="1 2">YIM 96095</strain>
    </source>
</reference>
<sequence length="69" mass="7949">MTDPELDRLRERFPVGSQVRPGPGMVDKDPHEIVGHTRMEKPFSAPMLLVRRPDGSTVRADPRWWRVVS</sequence>
<proteinExistence type="predicted"/>
<evidence type="ECO:0000313" key="1">
    <source>
        <dbReference type="EMBL" id="RNL77869.1"/>
    </source>
</evidence>
<protein>
    <submittedName>
        <fullName evidence="1">Uncharacterized protein</fullName>
    </submittedName>
</protein>
<dbReference type="AlphaFoldDB" id="A0A3N0DQF5"/>
<name>A0A3N0DQF5_9ACTN</name>
<comment type="caution">
    <text evidence="1">The sequence shown here is derived from an EMBL/GenBank/DDBJ whole genome shotgun (WGS) entry which is preliminary data.</text>
</comment>
<accession>A0A3N0DQF5</accession>
<dbReference type="RefSeq" id="WP_123203652.1">
    <property type="nucleotide sequence ID" value="NZ_RJMB01000068.1"/>
</dbReference>
<dbReference type="Proteomes" id="UP000269198">
    <property type="component" value="Unassembled WGS sequence"/>
</dbReference>